<dbReference type="Proteomes" id="UP001589575">
    <property type="component" value="Unassembled WGS sequence"/>
</dbReference>
<comment type="caution">
    <text evidence="2">The sequence shown here is derived from an EMBL/GenBank/DDBJ whole genome shotgun (WGS) entry which is preliminary data.</text>
</comment>
<sequence length="45" mass="4573">MPPQREGKTPEPLVRGFSAVWTTTPAPHLPAAVPGGHGEGEGPAS</sequence>
<evidence type="ECO:0000256" key="1">
    <source>
        <dbReference type="SAM" id="MobiDB-lite"/>
    </source>
</evidence>
<protein>
    <submittedName>
        <fullName evidence="2">Uncharacterized protein</fullName>
    </submittedName>
</protein>
<name>A0ABV5FWH9_9MICC</name>
<evidence type="ECO:0000313" key="3">
    <source>
        <dbReference type="Proteomes" id="UP001589575"/>
    </source>
</evidence>
<reference evidence="2 3" key="1">
    <citation type="submission" date="2024-09" db="EMBL/GenBank/DDBJ databases">
        <authorList>
            <person name="Sun Q."/>
            <person name="Mori K."/>
        </authorList>
    </citation>
    <scope>NUCLEOTIDE SEQUENCE [LARGE SCALE GENOMIC DNA]</scope>
    <source>
        <strain evidence="2 3">CCM 7609</strain>
    </source>
</reference>
<feature type="region of interest" description="Disordered" evidence="1">
    <location>
        <begin position="25"/>
        <end position="45"/>
    </location>
</feature>
<organism evidence="2 3">
    <name type="scientific">Citricoccus parietis</name>
    <dbReference type="NCBI Taxonomy" id="592307"/>
    <lineage>
        <taxon>Bacteria</taxon>
        <taxon>Bacillati</taxon>
        <taxon>Actinomycetota</taxon>
        <taxon>Actinomycetes</taxon>
        <taxon>Micrococcales</taxon>
        <taxon>Micrococcaceae</taxon>
        <taxon>Citricoccus</taxon>
    </lineage>
</organism>
<gene>
    <name evidence="2" type="ORF">ACFFX0_07405</name>
</gene>
<dbReference type="EMBL" id="JBHMFI010000001">
    <property type="protein sequence ID" value="MFB9071026.1"/>
    <property type="molecule type" value="Genomic_DNA"/>
</dbReference>
<proteinExistence type="predicted"/>
<accession>A0ABV5FWH9</accession>
<keyword evidence="3" id="KW-1185">Reference proteome</keyword>
<evidence type="ECO:0000313" key="2">
    <source>
        <dbReference type="EMBL" id="MFB9071026.1"/>
    </source>
</evidence>